<name>A0A3G4ZW99_9VIRU</name>
<protein>
    <submittedName>
        <fullName evidence="1">Uncharacterized protein</fullName>
    </submittedName>
</protein>
<reference evidence="1" key="1">
    <citation type="submission" date="2018-10" db="EMBL/GenBank/DDBJ databases">
        <title>Hidden diversity of soil giant viruses.</title>
        <authorList>
            <person name="Schulz F."/>
            <person name="Alteio L."/>
            <person name="Goudeau D."/>
            <person name="Ryan E.M."/>
            <person name="Malmstrom R.R."/>
            <person name="Blanchard J."/>
            <person name="Woyke T."/>
        </authorList>
    </citation>
    <scope>NUCLEOTIDE SEQUENCE</scope>
    <source>
        <strain evidence="1">FNV1</strain>
    </source>
</reference>
<gene>
    <name evidence="1" type="ORF">Faunusvirus5_1</name>
</gene>
<sequence length="39" mass="4803">IFDRYEVTHTTHDKNGVHYTDAGKQQYDEYVDSRKRWQD</sequence>
<accession>A0A3G4ZW99</accession>
<evidence type="ECO:0000313" key="1">
    <source>
        <dbReference type="EMBL" id="AYV79192.1"/>
    </source>
</evidence>
<organism evidence="1">
    <name type="scientific">Faunusvirus sp</name>
    <dbReference type="NCBI Taxonomy" id="2487766"/>
    <lineage>
        <taxon>Viruses</taxon>
        <taxon>Varidnaviria</taxon>
        <taxon>Bamfordvirae</taxon>
        <taxon>Nucleocytoviricota</taxon>
        <taxon>Megaviricetes</taxon>
        <taxon>Imitervirales</taxon>
        <taxon>Mimiviridae</taxon>
    </lineage>
</organism>
<proteinExistence type="predicted"/>
<feature type="non-terminal residue" evidence="1">
    <location>
        <position position="1"/>
    </location>
</feature>
<dbReference type="EMBL" id="MK072136">
    <property type="protein sequence ID" value="AYV79192.1"/>
    <property type="molecule type" value="Genomic_DNA"/>
</dbReference>